<dbReference type="PANTHER" id="PTHR13696">
    <property type="entry name" value="P-LOOP CONTAINING NUCLEOSIDE TRIPHOSPHATE HYDROLASE"/>
    <property type="match status" value="1"/>
</dbReference>
<evidence type="ECO:0000313" key="3">
    <source>
        <dbReference type="Proteomes" id="UP000011721"/>
    </source>
</evidence>
<gene>
    <name evidence="2" type="ordered locus">UWK_03588</name>
</gene>
<organism evidence="2 3">
    <name type="scientific">Desulfocapsa sulfexigens (strain DSM 10523 / SB164P1)</name>
    <dbReference type="NCBI Taxonomy" id="1167006"/>
    <lineage>
        <taxon>Bacteria</taxon>
        <taxon>Pseudomonadati</taxon>
        <taxon>Thermodesulfobacteriota</taxon>
        <taxon>Desulfobulbia</taxon>
        <taxon>Desulfobulbales</taxon>
        <taxon>Desulfocapsaceae</taxon>
        <taxon>Desulfocapsa</taxon>
    </lineage>
</organism>
<dbReference type="Proteomes" id="UP000011721">
    <property type="component" value="Plasmid unnamed"/>
</dbReference>
<dbReference type="HOGENOM" id="CLU_037612_5_3_7"/>
<feature type="domain" description="CobQ/CobB/MinD/ParA nucleotide binding" evidence="1">
    <location>
        <begin position="3"/>
        <end position="183"/>
    </location>
</feature>
<dbReference type="CDD" id="cd02042">
    <property type="entry name" value="ParAB_family"/>
    <property type="match status" value="1"/>
</dbReference>
<keyword evidence="3" id="KW-1185">Reference proteome</keyword>
<evidence type="ECO:0000259" key="1">
    <source>
        <dbReference type="Pfam" id="PF01656"/>
    </source>
</evidence>
<dbReference type="InterPro" id="IPR027417">
    <property type="entry name" value="P-loop_NTPase"/>
</dbReference>
<name>M1PEX2_DESSD</name>
<dbReference type="KEGG" id="dsf:UWK_03588"/>
<dbReference type="PANTHER" id="PTHR13696:SF96">
    <property type="entry name" value="COBQ_COBB_MIND_PARA NUCLEOTIDE BINDING DOMAIN-CONTAINING PROTEIN"/>
    <property type="match status" value="1"/>
</dbReference>
<dbReference type="EMBL" id="CP003986">
    <property type="protein sequence ID" value="AGF80097.1"/>
    <property type="molecule type" value="Genomic_DNA"/>
</dbReference>
<dbReference type="Pfam" id="PF01656">
    <property type="entry name" value="CbiA"/>
    <property type="match status" value="1"/>
</dbReference>
<geneLocation type="plasmid" evidence="3">
    <name>pDESSD</name>
</geneLocation>
<dbReference type="SUPFAM" id="SSF52540">
    <property type="entry name" value="P-loop containing nucleoside triphosphate hydrolases"/>
    <property type="match status" value="1"/>
</dbReference>
<dbReference type="InterPro" id="IPR002586">
    <property type="entry name" value="CobQ/CobB/MinD/ParA_Nub-bd_dom"/>
</dbReference>
<proteinExistence type="predicted"/>
<evidence type="ECO:0000313" key="2">
    <source>
        <dbReference type="EMBL" id="AGF80097.1"/>
    </source>
</evidence>
<dbReference type="OrthoDB" id="13869at2"/>
<dbReference type="Gene3D" id="3.40.50.300">
    <property type="entry name" value="P-loop containing nucleotide triphosphate hydrolases"/>
    <property type="match status" value="1"/>
</dbReference>
<accession>M1PEX2</accession>
<dbReference type="AlphaFoldDB" id="M1PEX2"/>
<dbReference type="PIRSF" id="PIRSF009320">
    <property type="entry name" value="Nuc_binding_HP_1000"/>
    <property type="match status" value="1"/>
</dbReference>
<dbReference type="RefSeq" id="WP_015405779.1">
    <property type="nucleotide sequence ID" value="NC_020305.1"/>
</dbReference>
<reference evidence="3" key="1">
    <citation type="journal article" date="2013" name="Stand. Genomic Sci.">
        <title>Complete genome sequence of Desulfocapsa sulfexigens, a marine deltaproteobacterium specialized in disproportionating inorganic sulfur compounds.</title>
        <authorList>
            <person name="Finster K.W."/>
            <person name="Kjeldsen K.U."/>
            <person name="Kube M."/>
            <person name="Reinhardt R."/>
            <person name="Mussmann M."/>
            <person name="Amann R."/>
            <person name="Schreiber L."/>
        </authorList>
    </citation>
    <scope>NUCLEOTIDE SEQUENCE [LARGE SCALE GENOMIC DNA]</scope>
    <source>
        <strain evidence="3">DSM 10523 / SB164P1</strain>
        <plasmid evidence="3">pDESSD</plasmid>
    </source>
</reference>
<keyword evidence="2" id="KW-0614">Plasmid</keyword>
<dbReference type="InterPro" id="IPR050678">
    <property type="entry name" value="DNA_Partitioning_ATPase"/>
</dbReference>
<protein>
    <submittedName>
        <fullName evidence="2">ATPase involved in chromosome partitioning</fullName>
    </submittedName>
</protein>
<sequence>MIVAIVNQKGGTGKTTIAVNLAFGTANAKYPTALVDADTQATCLHFYGNQDIENLTVCSAGDDVRETVQQLSKDHRFVFIDTAPHDNDSMYLAMVTADLIIIPTRPRPFDLHSSEKVVEMLRSIENEYGYTPCYFLLNQVKHGTILGRETLDYIQHNFELPVLKTQIHDYEIYGQAPLSGQSVFLYAPKHKAAQELRNLLREMNKIYKSQ</sequence>